<protein>
    <submittedName>
        <fullName evidence="2">Uncharacterized protein</fullName>
    </submittedName>
</protein>
<proteinExistence type="predicted"/>
<feature type="region of interest" description="Disordered" evidence="1">
    <location>
        <begin position="1"/>
        <end position="28"/>
    </location>
</feature>
<evidence type="ECO:0000313" key="2">
    <source>
        <dbReference type="EMBL" id="GIY02036.1"/>
    </source>
</evidence>
<evidence type="ECO:0000313" key="3">
    <source>
        <dbReference type="Proteomes" id="UP001054837"/>
    </source>
</evidence>
<evidence type="ECO:0000256" key="1">
    <source>
        <dbReference type="SAM" id="MobiDB-lite"/>
    </source>
</evidence>
<keyword evidence="3" id="KW-1185">Reference proteome</keyword>
<dbReference type="EMBL" id="BPLQ01003642">
    <property type="protein sequence ID" value="GIY02036.1"/>
    <property type="molecule type" value="Genomic_DNA"/>
</dbReference>
<dbReference type="Proteomes" id="UP001054837">
    <property type="component" value="Unassembled WGS sequence"/>
</dbReference>
<accession>A0AAV4Q1M7</accession>
<name>A0AAV4Q1M7_9ARAC</name>
<dbReference type="AlphaFoldDB" id="A0AAV4Q1M7"/>
<sequence length="100" mass="11774">MSLQIHPFPRVEENKIRDDIPPGRLRDTMPTNTSFFVCCQEKRQDAGCWRRILKAQGINWREVWDGKKEYSLLYRILGFKEVIFFFLHPFSLAAGKAILS</sequence>
<comment type="caution">
    <text evidence="2">The sequence shown here is derived from an EMBL/GenBank/DDBJ whole genome shotgun (WGS) entry which is preliminary data.</text>
</comment>
<organism evidence="2 3">
    <name type="scientific">Caerostris darwini</name>
    <dbReference type="NCBI Taxonomy" id="1538125"/>
    <lineage>
        <taxon>Eukaryota</taxon>
        <taxon>Metazoa</taxon>
        <taxon>Ecdysozoa</taxon>
        <taxon>Arthropoda</taxon>
        <taxon>Chelicerata</taxon>
        <taxon>Arachnida</taxon>
        <taxon>Araneae</taxon>
        <taxon>Araneomorphae</taxon>
        <taxon>Entelegynae</taxon>
        <taxon>Araneoidea</taxon>
        <taxon>Araneidae</taxon>
        <taxon>Caerostris</taxon>
    </lineage>
</organism>
<feature type="compositionally biased region" description="Basic and acidic residues" evidence="1">
    <location>
        <begin position="9"/>
        <end position="27"/>
    </location>
</feature>
<gene>
    <name evidence="2" type="ORF">CDAR_77561</name>
</gene>
<reference evidence="2 3" key="1">
    <citation type="submission" date="2021-06" db="EMBL/GenBank/DDBJ databases">
        <title>Caerostris darwini draft genome.</title>
        <authorList>
            <person name="Kono N."/>
            <person name="Arakawa K."/>
        </authorList>
    </citation>
    <scope>NUCLEOTIDE SEQUENCE [LARGE SCALE GENOMIC DNA]</scope>
</reference>